<dbReference type="Gene3D" id="3.40.50.12230">
    <property type="match status" value="1"/>
</dbReference>
<dbReference type="Pfam" id="PF02911">
    <property type="entry name" value="Formyl_trans_C"/>
    <property type="match status" value="1"/>
</dbReference>
<dbReference type="EMBL" id="JYNY01000232">
    <property type="protein sequence ID" value="KJJ84940.1"/>
    <property type="molecule type" value="Genomic_DNA"/>
</dbReference>
<organism evidence="3 4">
    <name type="scientific">Candidatus Omnitrophus magneticus</name>
    <dbReference type="NCBI Taxonomy" id="1609969"/>
    <lineage>
        <taxon>Bacteria</taxon>
        <taxon>Pseudomonadati</taxon>
        <taxon>Candidatus Omnitrophota</taxon>
        <taxon>Candidatus Omnitrophus</taxon>
    </lineage>
</organism>
<dbReference type="PANTHER" id="PTHR11138">
    <property type="entry name" value="METHIONYL-TRNA FORMYLTRANSFERASE"/>
    <property type="match status" value="1"/>
</dbReference>
<evidence type="ECO:0000259" key="2">
    <source>
        <dbReference type="Pfam" id="PF02911"/>
    </source>
</evidence>
<dbReference type="SUPFAM" id="SSF50486">
    <property type="entry name" value="FMT C-terminal domain-like"/>
    <property type="match status" value="1"/>
</dbReference>
<gene>
    <name evidence="3" type="ORF">OMAG_001170</name>
</gene>
<reference evidence="3 4" key="1">
    <citation type="submission" date="2015-02" db="EMBL/GenBank/DDBJ databases">
        <title>Single-cell genomics of uncultivated deep-branching MTB reveals a conserved set of magnetosome genes.</title>
        <authorList>
            <person name="Kolinko S."/>
            <person name="Richter M."/>
            <person name="Glockner F.O."/>
            <person name="Brachmann A."/>
            <person name="Schuler D."/>
        </authorList>
    </citation>
    <scope>NUCLEOTIDE SEQUENCE [LARGE SCALE GENOMIC DNA]</scope>
    <source>
        <strain evidence="3">SKK-01</strain>
    </source>
</reference>
<feature type="domain" description="Formyl transferase C-terminal" evidence="2">
    <location>
        <begin position="202"/>
        <end position="287"/>
    </location>
</feature>
<name>A0A0F0CU26_9BACT</name>
<evidence type="ECO:0000259" key="1">
    <source>
        <dbReference type="Pfam" id="PF00551"/>
    </source>
</evidence>
<dbReference type="InterPro" id="IPR005793">
    <property type="entry name" value="Formyl_trans_C"/>
</dbReference>
<dbReference type="CDD" id="cd08651">
    <property type="entry name" value="FMT_core_like_4"/>
    <property type="match status" value="1"/>
</dbReference>
<dbReference type="AlphaFoldDB" id="A0A0F0CU26"/>
<dbReference type="SUPFAM" id="SSF53328">
    <property type="entry name" value="Formyltransferase"/>
    <property type="match status" value="1"/>
</dbReference>
<dbReference type="InterPro" id="IPR036477">
    <property type="entry name" value="Formyl_transf_N_sf"/>
</dbReference>
<dbReference type="PATRIC" id="fig|1609969.3.peg.1257"/>
<dbReference type="InterPro" id="IPR002376">
    <property type="entry name" value="Formyl_transf_N"/>
</dbReference>
<dbReference type="PANTHER" id="PTHR11138:SF5">
    <property type="entry name" value="METHIONYL-TRNA FORMYLTRANSFERASE, MITOCHONDRIAL"/>
    <property type="match status" value="1"/>
</dbReference>
<dbReference type="GO" id="GO:0004479">
    <property type="term" value="F:methionyl-tRNA formyltransferase activity"/>
    <property type="evidence" value="ECO:0007669"/>
    <property type="project" value="TreeGrafter"/>
</dbReference>
<dbReference type="Proteomes" id="UP000033428">
    <property type="component" value="Unassembled WGS sequence"/>
</dbReference>
<protein>
    <submittedName>
        <fullName evidence="3">Methionyl-tRNA formyltransferase</fullName>
    </submittedName>
</protein>
<proteinExistence type="predicted"/>
<dbReference type="Pfam" id="PF00551">
    <property type="entry name" value="Formyl_trans_N"/>
    <property type="match status" value="1"/>
</dbReference>
<comment type="caution">
    <text evidence="3">The sequence shown here is derived from an EMBL/GenBank/DDBJ whole genome shotgun (WGS) entry which is preliminary data.</text>
</comment>
<feature type="domain" description="Formyl transferase N-terminal" evidence="1">
    <location>
        <begin position="65"/>
        <end position="165"/>
    </location>
</feature>
<keyword evidence="4" id="KW-1185">Reference proteome</keyword>
<keyword evidence="3" id="KW-0808">Transferase</keyword>
<sequence>MTGIFIGSVEFSARTLEKLIQLKVGINLVVGLRESGFNSDFVDLAPIARDGKIDFIYADDMDSEMFKRNLRDKNPDYIFCIGWSKLLDKEIINIPQYGVIGYHPSLLPQNRGRHPIVWALALGLEKTGSTFFFMDEGADTGDILSQREIAISYEDTARSLYEKLTLSALSQIEEFLPALSIFSPKKIKQDNSKSNVWRKRRNKDSEIDWRMSSYSIYNLIRALTKPYVGADFIYKETRIKIWRAREIKNDAWRNIEYGRVLKCYPDGGFVVKCGENAIHVLEYEPKEIKFEEGEIL</sequence>
<evidence type="ECO:0000313" key="4">
    <source>
        <dbReference type="Proteomes" id="UP000033428"/>
    </source>
</evidence>
<evidence type="ECO:0000313" key="3">
    <source>
        <dbReference type="EMBL" id="KJJ84940.1"/>
    </source>
</evidence>
<dbReference type="CDD" id="cd08702">
    <property type="entry name" value="Arna_FMT_C"/>
    <property type="match status" value="1"/>
</dbReference>
<dbReference type="GO" id="GO:0005829">
    <property type="term" value="C:cytosol"/>
    <property type="evidence" value="ECO:0007669"/>
    <property type="project" value="TreeGrafter"/>
</dbReference>
<accession>A0A0F0CU26</accession>
<dbReference type="InterPro" id="IPR011034">
    <property type="entry name" value="Formyl_transferase-like_C_sf"/>
</dbReference>